<dbReference type="Pfam" id="PF00746">
    <property type="entry name" value="Gram_pos_anchor"/>
    <property type="match status" value="1"/>
</dbReference>
<evidence type="ECO:0000313" key="8">
    <source>
        <dbReference type="EMBL" id="OTP15996.1"/>
    </source>
</evidence>
<name>A0A242K6Z9_9ENTE</name>
<dbReference type="EMBL" id="NGMM01000003">
    <property type="protein sequence ID" value="OTP15996.1"/>
    <property type="molecule type" value="Genomic_DNA"/>
</dbReference>
<feature type="chain" id="PRO_5038708762" description="Gram-positive cocci surface proteins LPxTG domain-containing protein" evidence="6">
    <location>
        <begin position="24"/>
        <end position="121"/>
    </location>
</feature>
<feature type="signal peptide" evidence="6">
    <location>
        <begin position="1"/>
        <end position="23"/>
    </location>
</feature>
<keyword evidence="5" id="KW-0812">Transmembrane</keyword>
<keyword evidence="2" id="KW-0964">Secreted</keyword>
<evidence type="ECO:0000313" key="10">
    <source>
        <dbReference type="Proteomes" id="UP000195141"/>
    </source>
</evidence>
<dbReference type="RefSeq" id="WP_249274475.1">
    <property type="nucleotide sequence ID" value="NZ_CP147247.1"/>
</dbReference>
<evidence type="ECO:0000256" key="2">
    <source>
        <dbReference type="ARBA" id="ARBA00022525"/>
    </source>
</evidence>
<evidence type="ECO:0000256" key="5">
    <source>
        <dbReference type="SAM" id="Phobius"/>
    </source>
</evidence>
<dbReference type="NCBIfam" id="TIGR01167">
    <property type="entry name" value="LPXTG_anchor"/>
    <property type="match status" value="1"/>
</dbReference>
<dbReference type="EMBL" id="CP147247">
    <property type="protein sequence ID" value="WYJ92309.1"/>
    <property type="molecule type" value="Genomic_DNA"/>
</dbReference>
<dbReference type="InterPro" id="IPR019931">
    <property type="entry name" value="LPXTG_anchor"/>
</dbReference>
<sequence>MKNNIIHLIRLSMLLLLTTAFTAGVPTSIAAENGGAVQTNGVIQFYEETTSSTTIPSTSTSTPVTETSSSVLPVTKPAGKYPSTGELVKKSLAISGSALVVLVLLFFFWKRRKDEKEADSR</sequence>
<keyword evidence="10" id="KW-1185">Reference proteome</keyword>
<reference evidence="8" key="1">
    <citation type="submission" date="2017-05" db="EMBL/GenBank/DDBJ databases">
        <title>The Genome Sequence of Enterococcus sp. 9E7_DIV0242.</title>
        <authorList>
            <consortium name="The Broad Institute Genomics Platform"/>
            <consortium name="The Broad Institute Genomic Center for Infectious Diseases"/>
            <person name="Earl A."/>
            <person name="Manson A."/>
            <person name="Schwartman J."/>
            <person name="Gilmore M."/>
            <person name="Abouelleil A."/>
            <person name="Cao P."/>
            <person name="Chapman S."/>
            <person name="Cusick C."/>
            <person name="Shea T."/>
            <person name="Young S."/>
            <person name="Neafsey D."/>
            <person name="Nusbaum C."/>
            <person name="Birren B."/>
        </authorList>
    </citation>
    <scope>NUCLEOTIDE SEQUENCE [LARGE SCALE GENOMIC DNA]</scope>
    <source>
        <strain evidence="8">9E7_DIV0242</strain>
    </source>
</reference>
<dbReference type="Proteomes" id="UP000195141">
    <property type="component" value="Chromosome"/>
</dbReference>
<organism evidence="8">
    <name type="scientific">Candidatus Enterococcus clewellii</name>
    <dbReference type="NCBI Taxonomy" id="1834193"/>
    <lineage>
        <taxon>Bacteria</taxon>
        <taxon>Bacillati</taxon>
        <taxon>Bacillota</taxon>
        <taxon>Bacilli</taxon>
        <taxon>Lactobacillales</taxon>
        <taxon>Enterococcaceae</taxon>
        <taxon>Enterococcus</taxon>
    </lineage>
</organism>
<keyword evidence="5" id="KW-1133">Transmembrane helix</keyword>
<proteinExistence type="predicted"/>
<evidence type="ECO:0000256" key="6">
    <source>
        <dbReference type="SAM" id="SignalP"/>
    </source>
</evidence>
<dbReference type="AlphaFoldDB" id="A0A242K6Z9"/>
<reference evidence="9" key="2">
    <citation type="submission" date="2017-05" db="EMBL/GenBank/DDBJ databases">
        <authorList>
            <consortium name="The Broad Institute Genomics Platform"/>
            <consortium name="The Broad Institute Genomic Center for Infectious Diseases"/>
            <person name="Earl A."/>
            <person name="Manson A."/>
            <person name="Schwartman J."/>
            <person name="Gilmore M."/>
            <person name="Abouelleil A."/>
            <person name="Cao P."/>
            <person name="Chapman S."/>
            <person name="Cusick C."/>
            <person name="Shea T."/>
            <person name="Young S."/>
            <person name="Neafsey D."/>
            <person name="Nusbaum C."/>
            <person name="Birren B."/>
        </authorList>
    </citation>
    <scope>NUCLEOTIDE SEQUENCE</scope>
    <source>
        <strain evidence="9">9E7_DIV0242</strain>
    </source>
</reference>
<accession>A0A242K6Z9</accession>
<evidence type="ECO:0000256" key="1">
    <source>
        <dbReference type="ARBA" id="ARBA00022512"/>
    </source>
</evidence>
<keyword evidence="5" id="KW-0472">Membrane</keyword>
<evidence type="ECO:0000256" key="3">
    <source>
        <dbReference type="ARBA" id="ARBA00022729"/>
    </source>
</evidence>
<evidence type="ECO:0000259" key="7">
    <source>
        <dbReference type="Pfam" id="PF00746"/>
    </source>
</evidence>
<keyword evidence="4" id="KW-0572">Peptidoglycan-anchor</keyword>
<reference evidence="9" key="3">
    <citation type="submission" date="2024-03" db="EMBL/GenBank/DDBJ databases">
        <title>The Genome Sequence of Enterococcus sp. DIV0242b.</title>
        <authorList>
            <consortium name="The Broad Institute Genomics Platform"/>
            <consortium name="The Broad Institute Microbial Omics Core"/>
            <consortium name="The Broad Institute Genomic Center for Infectious Diseases"/>
            <person name="Earl A."/>
            <person name="Manson A."/>
            <person name="Gilmore M."/>
            <person name="Schwartman J."/>
            <person name="Shea T."/>
            <person name="Abouelleil A."/>
            <person name="Cao P."/>
            <person name="Chapman S."/>
            <person name="Cusick C."/>
            <person name="Young S."/>
            <person name="Neafsey D."/>
            <person name="Nusbaum C."/>
            <person name="Birren B."/>
        </authorList>
    </citation>
    <scope>NUCLEOTIDE SEQUENCE</scope>
    <source>
        <strain evidence="9">9E7_DIV0242</strain>
    </source>
</reference>
<protein>
    <recommendedName>
        <fullName evidence="7">Gram-positive cocci surface proteins LPxTG domain-containing protein</fullName>
    </recommendedName>
</protein>
<evidence type="ECO:0000256" key="4">
    <source>
        <dbReference type="ARBA" id="ARBA00023088"/>
    </source>
</evidence>
<evidence type="ECO:0000313" key="9">
    <source>
        <dbReference type="EMBL" id="WYJ92309.1"/>
    </source>
</evidence>
<keyword evidence="1" id="KW-0134">Cell wall</keyword>
<keyword evidence="3 6" id="KW-0732">Signal</keyword>
<feature type="domain" description="Gram-positive cocci surface proteins LPxTG" evidence="7">
    <location>
        <begin position="74"/>
        <end position="115"/>
    </location>
</feature>
<feature type="transmembrane region" description="Helical" evidence="5">
    <location>
        <begin position="91"/>
        <end position="109"/>
    </location>
</feature>
<gene>
    <name evidence="8" type="ORF">A5888_002210</name>
    <name evidence="9" type="ORF">A5888_004082</name>
</gene>